<dbReference type="GO" id="GO:0008289">
    <property type="term" value="F:lipid binding"/>
    <property type="evidence" value="ECO:0007669"/>
    <property type="project" value="UniProtKB-KW"/>
</dbReference>
<reference evidence="3 4" key="2">
    <citation type="submission" date="2019-07" db="EMBL/GenBank/DDBJ databases">
        <authorList>
            <person name="Huang Y."/>
        </authorList>
    </citation>
    <scope>NUCLEOTIDE SEQUENCE [LARGE SCALE GENOMIC DNA]</scope>
    <source>
        <strain evidence="3 4">HY188</strain>
    </source>
</reference>
<dbReference type="PANTHER" id="PTHR33434">
    <property type="entry name" value="DEGV DOMAIN-CONTAINING PROTEIN DR_1986-RELATED"/>
    <property type="match status" value="1"/>
</dbReference>
<evidence type="ECO:0000313" key="3">
    <source>
        <dbReference type="EMBL" id="QDQ98032.1"/>
    </source>
</evidence>
<dbReference type="AlphaFoldDB" id="A0A516X4N1"/>
<feature type="compositionally biased region" description="Basic and acidic residues" evidence="2">
    <location>
        <begin position="40"/>
        <end position="53"/>
    </location>
</feature>
<dbReference type="Gene3D" id="3.30.1180.10">
    <property type="match status" value="1"/>
</dbReference>
<dbReference type="PANTHER" id="PTHR33434:SF2">
    <property type="entry name" value="FATTY ACID-BINDING PROTEIN TM_1468"/>
    <property type="match status" value="1"/>
</dbReference>
<organism evidence="3 4">
    <name type="scientific">Tomitella fengzijianii</name>
    <dbReference type="NCBI Taxonomy" id="2597660"/>
    <lineage>
        <taxon>Bacteria</taxon>
        <taxon>Bacillati</taxon>
        <taxon>Actinomycetota</taxon>
        <taxon>Actinomycetes</taxon>
        <taxon>Mycobacteriales</taxon>
        <taxon>Tomitella</taxon>
    </lineage>
</organism>
<evidence type="ECO:0000313" key="4">
    <source>
        <dbReference type="Proteomes" id="UP000317344"/>
    </source>
</evidence>
<dbReference type="Pfam" id="PF02645">
    <property type="entry name" value="DegV"/>
    <property type="match status" value="1"/>
</dbReference>
<feature type="region of interest" description="Disordered" evidence="2">
    <location>
        <begin position="40"/>
        <end position="62"/>
    </location>
</feature>
<evidence type="ECO:0000256" key="1">
    <source>
        <dbReference type="ARBA" id="ARBA00023121"/>
    </source>
</evidence>
<dbReference type="NCBIfam" id="TIGR00762">
    <property type="entry name" value="DegV"/>
    <property type="match status" value="1"/>
</dbReference>
<evidence type="ECO:0000256" key="2">
    <source>
        <dbReference type="SAM" id="MobiDB-lite"/>
    </source>
</evidence>
<keyword evidence="1" id="KW-0446">Lipid-binding</keyword>
<protein>
    <submittedName>
        <fullName evidence="3">DegV family protein</fullName>
    </submittedName>
</protein>
<dbReference type="KEGG" id="toy:FO059_12795"/>
<dbReference type="Proteomes" id="UP000317344">
    <property type="component" value="Chromosome"/>
</dbReference>
<sequence length="286" mass="29565">MPVIVVTDSTAGLRGELAGASGLRIVPLHVLVGAEDYREGVDDVPPRAPKSDDYTSAGPSPGELEQVYAEALDASGGDGVVAVHLSKALSGTWDAARQAAHRVGPRVRVVDSGGAGMTVGMPVLEAVRAAAGGASLDEVYDTAAAACARAFGVVYIHRLDDLRKGGRVGGAAMFVSSALSVRVLLRIGGGTLELRDKLRIPSKGMRKLVDHVVAELDAQPDGVRAELAVQHWEAPDRAETLEQLLRERLGDEVTVHRGEFGPVLGLHLGAGAAGVSVLTAVGADGR</sequence>
<proteinExistence type="predicted"/>
<dbReference type="InterPro" id="IPR050270">
    <property type="entry name" value="DegV_domain_contain"/>
</dbReference>
<dbReference type="EMBL" id="CP041765">
    <property type="protein sequence ID" value="QDQ98032.1"/>
    <property type="molecule type" value="Genomic_DNA"/>
</dbReference>
<dbReference type="PROSITE" id="PS51482">
    <property type="entry name" value="DEGV"/>
    <property type="match status" value="1"/>
</dbReference>
<reference evidence="3 4" key="1">
    <citation type="submission" date="2019-07" db="EMBL/GenBank/DDBJ databases">
        <title>Tomitella cavernea sp. nov., an actinomycete isolated from soil.</title>
        <authorList>
            <person name="Cheng J."/>
        </authorList>
    </citation>
    <scope>NUCLEOTIDE SEQUENCE [LARGE SCALE GENOMIC DNA]</scope>
    <source>
        <strain evidence="3 4">HY188</strain>
    </source>
</reference>
<dbReference type="OrthoDB" id="9760324at2"/>
<dbReference type="RefSeq" id="WP_143909308.1">
    <property type="nucleotide sequence ID" value="NZ_CP041765.1"/>
</dbReference>
<accession>A0A516X4N1</accession>
<keyword evidence="4" id="KW-1185">Reference proteome</keyword>
<dbReference type="SUPFAM" id="SSF82549">
    <property type="entry name" value="DAK1/DegV-like"/>
    <property type="match status" value="1"/>
</dbReference>
<dbReference type="Gene3D" id="3.40.50.10170">
    <property type="match status" value="1"/>
</dbReference>
<dbReference type="InterPro" id="IPR003797">
    <property type="entry name" value="DegV"/>
</dbReference>
<name>A0A516X4N1_9ACTN</name>
<dbReference type="InterPro" id="IPR043168">
    <property type="entry name" value="DegV_C"/>
</dbReference>
<gene>
    <name evidence="3" type="ORF">FO059_12795</name>
</gene>